<reference evidence="1 2" key="1">
    <citation type="journal article" date="2019" name="Sci. Rep.">
        <title>Orb-weaving spider Araneus ventricosus genome elucidates the spidroin gene catalogue.</title>
        <authorList>
            <person name="Kono N."/>
            <person name="Nakamura H."/>
            <person name="Ohtoshi R."/>
            <person name="Moran D.A.P."/>
            <person name="Shinohara A."/>
            <person name="Yoshida Y."/>
            <person name="Fujiwara M."/>
            <person name="Mori M."/>
            <person name="Tomita M."/>
            <person name="Arakawa K."/>
        </authorList>
    </citation>
    <scope>NUCLEOTIDE SEQUENCE [LARGE SCALE GENOMIC DNA]</scope>
</reference>
<dbReference type="AlphaFoldDB" id="A0A4Y2GQD8"/>
<evidence type="ECO:0000313" key="2">
    <source>
        <dbReference type="Proteomes" id="UP000499080"/>
    </source>
</evidence>
<protein>
    <submittedName>
        <fullName evidence="1">Uncharacterized protein</fullName>
    </submittedName>
</protein>
<organism evidence="1 2">
    <name type="scientific">Araneus ventricosus</name>
    <name type="common">Orbweaver spider</name>
    <name type="synonym">Epeira ventricosa</name>
    <dbReference type="NCBI Taxonomy" id="182803"/>
    <lineage>
        <taxon>Eukaryota</taxon>
        <taxon>Metazoa</taxon>
        <taxon>Ecdysozoa</taxon>
        <taxon>Arthropoda</taxon>
        <taxon>Chelicerata</taxon>
        <taxon>Arachnida</taxon>
        <taxon>Araneae</taxon>
        <taxon>Araneomorphae</taxon>
        <taxon>Entelegynae</taxon>
        <taxon>Araneoidea</taxon>
        <taxon>Araneidae</taxon>
        <taxon>Araneus</taxon>
    </lineage>
</organism>
<dbReference type="Proteomes" id="UP000499080">
    <property type="component" value="Unassembled WGS sequence"/>
</dbReference>
<proteinExistence type="predicted"/>
<keyword evidence="2" id="KW-1185">Reference proteome</keyword>
<comment type="caution">
    <text evidence="1">The sequence shown here is derived from an EMBL/GenBank/DDBJ whole genome shotgun (WGS) entry which is preliminary data.</text>
</comment>
<sequence>MKRHCFVSRQPTSVQSLQGLRLQSPVPMGVRGRPPLLVPAEALSTCQGRESGIELRHLFFGEEMDIGDTVHGRPGSAAVPVLVRLDVASTFHHLLQEGQLQRHILRREDTGS</sequence>
<name>A0A4Y2GQD8_ARAVE</name>
<evidence type="ECO:0000313" key="1">
    <source>
        <dbReference type="EMBL" id="GBM54758.1"/>
    </source>
</evidence>
<accession>A0A4Y2GQD8</accession>
<dbReference type="EMBL" id="BGPR01001473">
    <property type="protein sequence ID" value="GBM54758.1"/>
    <property type="molecule type" value="Genomic_DNA"/>
</dbReference>
<gene>
    <name evidence="1" type="ORF">AVEN_259933_1</name>
</gene>